<evidence type="ECO:0000259" key="2">
    <source>
        <dbReference type="Pfam" id="PF09992"/>
    </source>
</evidence>
<dbReference type="PANTHER" id="PTHR40446">
    <property type="entry name" value="N-ACETYLGLUCOSAMINE-1-PHOSPHODIESTER ALPHA-N-ACETYLGLUCOSAMINIDASE"/>
    <property type="match status" value="1"/>
</dbReference>
<evidence type="ECO:0000256" key="1">
    <source>
        <dbReference type="SAM" id="SignalP"/>
    </source>
</evidence>
<reference evidence="3 4" key="1">
    <citation type="submission" date="2019-03" db="EMBL/GenBank/DDBJ databases">
        <title>Draft genome sequences of novel Actinobacteria.</title>
        <authorList>
            <person name="Sahin N."/>
            <person name="Ay H."/>
            <person name="Saygin H."/>
        </authorList>
    </citation>
    <scope>NUCLEOTIDE SEQUENCE [LARGE SCALE GENOMIC DNA]</scope>
    <source>
        <strain evidence="3 4">7K502</strain>
    </source>
</reference>
<dbReference type="RefSeq" id="WP_132479911.1">
    <property type="nucleotide sequence ID" value="NZ_SMKW01000002.1"/>
</dbReference>
<name>A0A4R4ZF74_9PSEU</name>
<keyword evidence="3" id="KW-0378">Hydrolase</keyword>
<dbReference type="OrthoDB" id="9809781at2"/>
<feature type="chain" id="PRO_5020632363" evidence="1">
    <location>
        <begin position="32"/>
        <end position="408"/>
    </location>
</feature>
<evidence type="ECO:0000313" key="4">
    <source>
        <dbReference type="Proteomes" id="UP000294947"/>
    </source>
</evidence>
<dbReference type="Proteomes" id="UP000294947">
    <property type="component" value="Unassembled WGS sequence"/>
</dbReference>
<protein>
    <submittedName>
        <fullName evidence="3">Phosphodiester glycosidase family protein</fullName>
    </submittedName>
</protein>
<proteinExistence type="predicted"/>
<feature type="domain" description="Phosphodiester glycosidase" evidence="2">
    <location>
        <begin position="230"/>
        <end position="404"/>
    </location>
</feature>
<dbReference type="InterPro" id="IPR018711">
    <property type="entry name" value="NAGPA"/>
</dbReference>
<comment type="caution">
    <text evidence="3">The sequence shown here is derived from an EMBL/GenBank/DDBJ whole genome shotgun (WGS) entry which is preliminary data.</text>
</comment>
<keyword evidence="3" id="KW-0326">Glycosidase</keyword>
<dbReference type="AlphaFoldDB" id="A0A4R4ZF74"/>
<accession>A0A4R4ZF74</accession>
<dbReference type="EMBL" id="SMKW01000002">
    <property type="protein sequence ID" value="TDD56009.1"/>
    <property type="molecule type" value="Genomic_DNA"/>
</dbReference>
<organism evidence="3 4">
    <name type="scientific">Saccharopolyspora elongata</name>
    <dbReference type="NCBI Taxonomy" id="2530387"/>
    <lineage>
        <taxon>Bacteria</taxon>
        <taxon>Bacillati</taxon>
        <taxon>Actinomycetota</taxon>
        <taxon>Actinomycetes</taxon>
        <taxon>Pseudonocardiales</taxon>
        <taxon>Pseudonocardiaceae</taxon>
        <taxon>Saccharopolyspora</taxon>
    </lineage>
</organism>
<keyword evidence="1" id="KW-0732">Signal</keyword>
<dbReference type="Pfam" id="PF09992">
    <property type="entry name" value="NAGPA"/>
    <property type="match status" value="1"/>
</dbReference>
<sequence>MTSAAFPRRLAALGAAVLLGALLPPAAPASADQPRLTEEQIAPGVTYRSFELSTEHGPVVGYLLTADLRNPDVELDLLHPPAVAARDEIDDMTNAQRAVAGVNGDFFHLSETHEGVAATGSSVGPAIADGVDLKAAVPNGQRFGPGLPAGTSTKDVFGLGVDRRARVSSVSLTGVVRSGGATADLAGLNQYAVPVGGIGLYTSAWGEVSRARAVCGTDTDRSAPCTTDTEEVVVRNGVVSAEHDEPGAGAIPGDTVVLVGREEGAAELEKLNPGDRVMVESRLEAADAPPLEFAVGGFPILRAGKPLPGLETGTLAPRTAAGASSDGRTAYLLTVDGRSAASTGLSIRELADLIRSFGAADAVNLDGGGSSTMAARDPGQPRAMIKNVPSDGVPRPVANGIGVFSAAR</sequence>
<feature type="signal peptide" evidence="1">
    <location>
        <begin position="1"/>
        <end position="31"/>
    </location>
</feature>
<dbReference type="PANTHER" id="PTHR40446:SF2">
    <property type="entry name" value="N-ACETYLGLUCOSAMINE-1-PHOSPHODIESTER ALPHA-N-ACETYLGLUCOSAMINIDASE"/>
    <property type="match status" value="1"/>
</dbReference>
<dbReference type="GO" id="GO:0016798">
    <property type="term" value="F:hydrolase activity, acting on glycosyl bonds"/>
    <property type="evidence" value="ECO:0007669"/>
    <property type="project" value="UniProtKB-KW"/>
</dbReference>
<keyword evidence="4" id="KW-1185">Reference proteome</keyword>
<evidence type="ECO:0000313" key="3">
    <source>
        <dbReference type="EMBL" id="TDD56009.1"/>
    </source>
</evidence>
<gene>
    <name evidence="3" type="ORF">E1288_02305</name>
</gene>